<sequence length="90" mass="10326">MEQRGNVARQGQVSEQIDRLHKVAEGIYEAINTLQDRINPILRAVPRDQSPSTDVPDQERVPLANELFTIVTKLQESRERIMDMTARVEL</sequence>
<proteinExistence type="predicted"/>
<dbReference type="AlphaFoldDB" id="A0A6M3XYJ2"/>
<gene>
    <name evidence="1" type="ORF">TM448B03818_0002</name>
</gene>
<reference evidence="1" key="1">
    <citation type="submission" date="2020-03" db="EMBL/GenBank/DDBJ databases">
        <title>The deep terrestrial virosphere.</title>
        <authorList>
            <person name="Holmfeldt K."/>
            <person name="Nilsson E."/>
            <person name="Simone D."/>
            <person name="Lopez-Fernandez M."/>
            <person name="Wu X."/>
            <person name="de Brujin I."/>
            <person name="Lundin D."/>
            <person name="Andersson A."/>
            <person name="Bertilsson S."/>
            <person name="Dopson M."/>
        </authorList>
    </citation>
    <scope>NUCLEOTIDE SEQUENCE</scope>
    <source>
        <strain evidence="1">TM448B03818</strain>
    </source>
</reference>
<evidence type="ECO:0000313" key="1">
    <source>
        <dbReference type="EMBL" id="QJI02922.1"/>
    </source>
</evidence>
<accession>A0A6M3XYJ2</accession>
<organism evidence="1">
    <name type="scientific">viral metagenome</name>
    <dbReference type="NCBI Taxonomy" id="1070528"/>
    <lineage>
        <taxon>unclassified sequences</taxon>
        <taxon>metagenomes</taxon>
        <taxon>organismal metagenomes</taxon>
    </lineage>
</organism>
<dbReference type="EMBL" id="MT145043">
    <property type="protein sequence ID" value="QJI02922.1"/>
    <property type="molecule type" value="Genomic_DNA"/>
</dbReference>
<name>A0A6M3XYJ2_9ZZZZ</name>
<protein>
    <submittedName>
        <fullName evidence="1">Uncharacterized protein</fullName>
    </submittedName>
</protein>